<dbReference type="Proteomes" id="UP000324222">
    <property type="component" value="Unassembled WGS sequence"/>
</dbReference>
<evidence type="ECO:0000256" key="6">
    <source>
        <dbReference type="SAM" id="MobiDB-lite"/>
    </source>
</evidence>
<evidence type="ECO:0000256" key="3">
    <source>
        <dbReference type="ARBA" id="ARBA00022833"/>
    </source>
</evidence>
<name>A0A5B7D2J4_PORTR</name>
<comment type="similarity">
    <text evidence="5">Belongs to the archaeal Rpo12/eukaryotic RPC10 RNA polymerase subunit family.</text>
</comment>
<dbReference type="InterPro" id="IPR039747">
    <property type="entry name" value="RPABC4"/>
</dbReference>
<evidence type="ECO:0000313" key="7">
    <source>
        <dbReference type="EMBL" id="MPC16277.1"/>
    </source>
</evidence>
<keyword evidence="7" id="KW-0240">DNA-directed RNA polymerase</keyword>
<dbReference type="InterPro" id="IPR029040">
    <property type="entry name" value="RPABC4/Spt4"/>
</dbReference>
<reference evidence="7 8" key="1">
    <citation type="submission" date="2019-05" db="EMBL/GenBank/DDBJ databases">
        <title>Another draft genome of Portunus trituberculatus and its Hox gene families provides insights of decapod evolution.</title>
        <authorList>
            <person name="Jeong J.-H."/>
            <person name="Song I."/>
            <person name="Kim S."/>
            <person name="Choi T."/>
            <person name="Kim D."/>
            <person name="Ryu S."/>
            <person name="Kim W."/>
        </authorList>
    </citation>
    <scope>NUCLEOTIDE SEQUENCE [LARGE SCALE GENOMIC DNA]</scope>
    <source>
        <tissue evidence="7">Muscle</tissue>
    </source>
</reference>
<dbReference type="GO" id="GO:0003899">
    <property type="term" value="F:DNA-directed RNA polymerase activity"/>
    <property type="evidence" value="ECO:0007669"/>
    <property type="project" value="InterPro"/>
</dbReference>
<dbReference type="GO" id="GO:0006351">
    <property type="term" value="P:DNA-templated transcription"/>
    <property type="evidence" value="ECO:0007669"/>
    <property type="project" value="InterPro"/>
</dbReference>
<keyword evidence="7" id="KW-0804">Transcription</keyword>
<dbReference type="InterPro" id="IPR006591">
    <property type="entry name" value="RNAP_P/RPABC4"/>
</dbReference>
<dbReference type="SUPFAM" id="SSF63393">
    <property type="entry name" value="RNA polymerase subunits"/>
    <property type="match status" value="1"/>
</dbReference>
<feature type="compositionally biased region" description="Basic and acidic residues" evidence="6">
    <location>
        <begin position="39"/>
        <end position="51"/>
    </location>
</feature>
<feature type="region of interest" description="Disordered" evidence="6">
    <location>
        <begin position="1"/>
        <end position="51"/>
    </location>
</feature>
<dbReference type="PANTHER" id="PTHR12056">
    <property type="entry name" value="DNA-DIRECTED RNA POLYMERASES I, II, AND III"/>
    <property type="match status" value="1"/>
</dbReference>
<gene>
    <name evidence="7" type="primary">Polr2k</name>
    <name evidence="7" type="ORF">E2C01_009098</name>
</gene>
<keyword evidence="4" id="KW-0539">Nucleus</keyword>
<dbReference type="GO" id="GO:0005665">
    <property type="term" value="C:RNA polymerase II, core complex"/>
    <property type="evidence" value="ECO:0007669"/>
    <property type="project" value="TreeGrafter"/>
</dbReference>
<evidence type="ECO:0000256" key="2">
    <source>
        <dbReference type="ARBA" id="ARBA00022723"/>
    </source>
</evidence>
<dbReference type="GO" id="GO:0003677">
    <property type="term" value="F:DNA binding"/>
    <property type="evidence" value="ECO:0007669"/>
    <property type="project" value="InterPro"/>
</dbReference>
<keyword evidence="2" id="KW-0479">Metal-binding</keyword>
<evidence type="ECO:0000256" key="5">
    <source>
        <dbReference type="ARBA" id="ARBA00025770"/>
    </source>
</evidence>
<organism evidence="7 8">
    <name type="scientific">Portunus trituberculatus</name>
    <name type="common">Swimming crab</name>
    <name type="synonym">Neptunus trituberculatus</name>
    <dbReference type="NCBI Taxonomy" id="210409"/>
    <lineage>
        <taxon>Eukaryota</taxon>
        <taxon>Metazoa</taxon>
        <taxon>Ecdysozoa</taxon>
        <taxon>Arthropoda</taxon>
        <taxon>Crustacea</taxon>
        <taxon>Multicrustacea</taxon>
        <taxon>Malacostraca</taxon>
        <taxon>Eumalacostraca</taxon>
        <taxon>Eucarida</taxon>
        <taxon>Decapoda</taxon>
        <taxon>Pleocyemata</taxon>
        <taxon>Brachyura</taxon>
        <taxon>Eubrachyura</taxon>
        <taxon>Portunoidea</taxon>
        <taxon>Portunidae</taxon>
        <taxon>Portuninae</taxon>
        <taxon>Portunus</taxon>
    </lineage>
</organism>
<keyword evidence="3" id="KW-0862">Zinc</keyword>
<dbReference type="PANTHER" id="PTHR12056:SF2">
    <property type="entry name" value="GEO11084P1"/>
    <property type="match status" value="1"/>
</dbReference>
<keyword evidence="8" id="KW-1185">Reference proteome</keyword>
<comment type="subcellular location">
    <subcellularLocation>
        <location evidence="1">Nucleus</location>
    </subcellularLocation>
</comment>
<accession>A0A5B7D2J4</accession>
<dbReference type="Gene3D" id="2.20.28.30">
    <property type="entry name" value="RNA polymerase ii, chain L"/>
    <property type="match status" value="1"/>
</dbReference>
<protein>
    <submittedName>
        <fullName evidence="7">DNA-directed RNA polymerases I, II, and III subunit RPABC4</fullName>
    </submittedName>
</protein>
<sequence>MPQPHNHASPMKYRFGGIKTKSSARWPQPPHQEAGGSAELHKMEKPEKPEAPKTVAMVYVCGECHTENEMKPRDPVRCRSCGYRILYKKRTTRLIVFDAR</sequence>
<dbReference type="FunFam" id="2.20.28.30:FF:000002">
    <property type="entry name" value="DNA-directed RNA polymerases II, IV and V subunit 12"/>
    <property type="match status" value="1"/>
</dbReference>
<dbReference type="SMART" id="SM00659">
    <property type="entry name" value="RPOLCX"/>
    <property type="match status" value="1"/>
</dbReference>
<dbReference type="AlphaFoldDB" id="A0A5B7D2J4"/>
<proteinExistence type="inferred from homology"/>
<dbReference type="EMBL" id="VSRR010000493">
    <property type="protein sequence ID" value="MPC16277.1"/>
    <property type="molecule type" value="Genomic_DNA"/>
</dbReference>
<evidence type="ECO:0000313" key="8">
    <source>
        <dbReference type="Proteomes" id="UP000324222"/>
    </source>
</evidence>
<dbReference type="Pfam" id="PF03604">
    <property type="entry name" value="Zn_ribbon_RPAB4"/>
    <property type="match status" value="1"/>
</dbReference>
<dbReference type="GO" id="GO:0008270">
    <property type="term" value="F:zinc ion binding"/>
    <property type="evidence" value="ECO:0007669"/>
    <property type="project" value="InterPro"/>
</dbReference>
<comment type="caution">
    <text evidence="7">The sequence shown here is derived from an EMBL/GenBank/DDBJ whole genome shotgun (WGS) entry which is preliminary data.</text>
</comment>
<evidence type="ECO:0000256" key="1">
    <source>
        <dbReference type="ARBA" id="ARBA00004123"/>
    </source>
</evidence>
<dbReference type="GO" id="GO:0005736">
    <property type="term" value="C:RNA polymerase I complex"/>
    <property type="evidence" value="ECO:0007669"/>
    <property type="project" value="TreeGrafter"/>
</dbReference>
<evidence type="ECO:0000256" key="4">
    <source>
        <dbReference type="ARBA" id="ARBA00023242"/>
    </source>
</evidence>
<dbReference type="GO" id="GO:0005666">
    <property type="term" value="C:RNA polymerase III complex"/>
    <property type="evidence" value="ECO:0007669"/>
    <property type="project" value="TreeGrafter"/>
</dbReference>